<dbReference type="EMBL" id="JAUQTA010000002">
    <property type="protein sequence ID" value="MDO7869443.1"/>
    <property type="molecule type" value="Genomic_DNA"/>
</dbReference>
<evidence type="ECO:0008006" key="4">
    <source>
        <dbReference type="Google" id="ProtNLM"/>
    </source>
</evidence>
<evidence type="ECO:0000256" key="1">
    <source>
        <dbReference type="SAM" id="Phobius"/>
    </source>
</evidence>
<comment type="caution">
    <text evidence="2">The sequence shown here is derived from an EMBL/GenBank/DDBJ whole genome shotgun (WGS) entry which is preliminary data.</text>
</comment>
<keyword evidence="1" id="KW-1133">Transmembrane helix</keyword>
<evidence type="ECO:0000313" key="2">
    <source>
        <dbReference type="EMBL" id="MDO7869443.1"/>
    </source>
</evidence>
<reference evidence="2 3" key="1">
    <citation type="submission" date="2023-07" db="EMBL/GenBank/DDBJ databases">
        <title>Nocardioides sp. nov WY-20 isolated from soil.</title>
        <authorList>
            <person name="Liu B."/>
            <person name="Wan Y."/>
        </authorList>
    </citation>
    <scope>NUCLEOTIDE SEQUENCE [LARGE SCALE GENOMIC DNA]</scope>
    <source>
        <strain evidence="2 3">WY-20</strain>
    </source>
</reference>
<gene>
    <name evidence="2" type="ORF">Q5722_13810</name>
</gene>
<dbReference type="RefSeq" id="WP_305028839.1">
    <property type="nucleotide sequence ID" value="NZ_JAUQTA010000002.1"/>
</dbReference>
<feature type="transmembrane region" description="Helical" evidence="1">
    <location>
        <begin position="6"/>
        <end position="28"/>
    </location>
</feature>
<evidence type="ECO:0000313" key="3">
    <source>
        <dbReference type="Proteomes" id="UP001233314"/>
    </source>
</evidence>
<dbReference type="Proteomes" id="UP001233314">
    <property type="component" value="Unassembled WGS sequence"/>
</dbReference>
<keyword evidence="3" id="KW-1185">Reference proteome</keyword>
<organism evidence="2 3">
    <name type="scientific">Nocardioides jiangxiensis</name>
    <dbReference type="NCBI Taxonomy" id="3064524"/>
    <lineage>
        <taxon>Bacteria</taxon>
        <taxon>Bacillati</taxon>
        <taxon>Actinomycetota</taxon>
        <taxon>Actinomycetes</taxon>
        <taxon>Propionibacteriales</taxon>
        <taxon>Nocardioidaceae</taxon>
        <taxon>Nocardioides</taxon>
    </lineage>
</organism>
<accession>A0ABT9B5C6</accession>
<keyword evidence="1" id="KW-0812">Transmembrane</keyword>
<name>A0ABT9B5C6_9ACTN</name>
<protein>
    <recommendedName>
        <fullName evidence="4">SHOCT domain-containing protein</fullName>
    </recommendedName>
</protein>
<proteinExistence type="predicted"/>
<sequence length="78" mass="8930">MLALGGLEAVLLMAFFWLVSAWVFYMIIKAAVRNGMLEADEVREGRRRRDGSRPYVGPTSEALRRRVDEGRTRDTLDD</sequence>
<keyword evidence="1" id="KW-0472">Membrane</keyword>